<dbReference type="Proteomes" id="UP000832073">
    <property type="component" value="Segment"/>
</dbReference>
<proteinExistence type="predicted"/>
<reference evidence="1" key="1">
    <citation type="submission" date="2022-02" db="EMBL/GenBank/DDBJ databases">
        <authorList>
            <person name="Pu M."/>
            <person name="Li Y."/>
            <person name="Han P."/>
            <person name="Fan H."/>
            <person name="Tong Y."/>
        </authorList>
    </citation>
    <scope>NUCLEOTIDE SEQUENCE</scope>
</reference>
<organism evidence="1 2">
    <name type="scientific">Stenotrophomonas phage vB_SmeS_BUCT700</name>
    <dbReference type="NCBI Taxonomy" id="2924895"/>
    <lineage>
        <taxon>Viruses</taxon>
        <taxon>Duplodnaviria</taxon>
        <taxon>Heunggongvirae</taxon>
        <taxon>Uroviricota</taxon>
        <taxon>Caudoviricetes</taxon>
        <taxon>Autographivirales</taxon>
        <taxon>Autonotataviridae</taxon>
        <taxon>Gujervirinae</taxon>
        <taxon>Smasvirus</taxon>
        <taxon>Smasvirus BUCT700</taxon>
    </lineage>
</organism>
<accession>A0AAE9G6I5</accession>
<dbReference type="EMBL" id="OM735686">
    <property type="protein sequence ID" value="UNY50206.1"/>
    <property type="molecule type" value="Genomic_DNA"/>
</dbReference>
<evidence type="ECO:0000313" key="1">
    <source>
        <dbReference type="EMBL" id="UNY50206.1"/>
    </source>
</evidence>
<keyword evidence="2" id="KW-1185">Reference proteome</keyword>
<protein>
    <submittedName>
        <fullName evidence="1">Uncharacterized protein</fullName>
    </submittedName>
</protein>
<evidence type="ECO:0000313" key="2">
    <source>
        <dbReference type="Proteomes" id="UP000832073"/>
    </source>
</evidence>
<name>A0AAE9G6I5_9CAUD</name>
<sequence length="71" mass="7846">MATIKAKLPYEQGSRVKLKEAVDVFPAGTQAYVCDYFYHVDKVLCRVRVADDALASFDLLVDPATALEPIV</sequence>